<dbReference type="InterPro" id="IPR001251">
    <property type="entry name" value="CRAL-TRIO_dom"/>
</dbReference>
<dbReference type="PANTHER" id="PTHR10174:SF222">
    <property type="entry name" value="GH10083P-RELATED"/>
    <property type="match status" value="1"/>
</dbReference>
<evidence type="ECO:0000259" key="1">
    <source>
        <dbReference type="PROSITE" id="PS50191"/>
    </source>
</evidence>
<evidence type="ECO:0000313" key="3">
    <source>
        <dbReference type="Proteomes" id="UP001168821"/>
    </source>
</evidence>
<organism evidence="2 3">
    <name type="scientific">Zophobas morio</name>
    <dbReference type="NCBI Taxonomy" id="2755281"/>
    <lineage>
        <taxon>Eukaryota</taxon>
        <taxon>Metazoa</taxon>
        <taxon>Ecdysozoa</taxon>
        <taxon>Arthropoda</taxon>
        <taxon>Hexapoda</taxon>
        <taxon>Insecta</taxon>
        <taxon>Pterygota</taxon>
        <taxon>Neoptera</taxon>
        <taxon>Endopterygota</taxon>
        <taxon>Coleoptera</taxon>
        <taxon>Polyphaga</taxon>
        <taxon>Cucujiformia</taxon>
        <taxon>Tenebrionidae</taxon>
        <taxon>Zophobas</taxon>
    </lineage>
</organism>
<dbReference type="CDD" id="cd00170">
    <property type="entry name" value="SEC14"/>
    <property type="match status" value="1"/>
</dbReference>
<dbReference type="Gene3D" id="3.40.525.10">
    <property type="entry name" value="CRAL-TRIO lipid binding domain"/>
    <property type="match status" value="1"/>
</dbReference>
<dbReference type="GO" id="GO:1902936">
    <property type="term" value="F:phosphatidylinositol bisphosphate binding"/>
    <property type="evidence" value="ECO:0007669"/>
    <property type="project" value="TreeGrafter"/>
</dbReference>
<reference evidence="2" key="1">
    <citation type="journal article" date="2023" name="G3 (Bethesda)">
        <title>Whole genome assemblies of Zophobas morio and Tenebrio molitor.</title>
        <authorList>
            <person name="Kaur S."/>
            <person name="Stinson S.A."/>
            <person name="diCenzo G.C."/>
        </authorList>
    </citation>
    <scope>NUCLEOTIDE SEQUENCE</scope>
    <source>
        <strain evidence="2">QUZm001</strain>
    </source>
</reference>
<dbReference type="SUPFAM" id="SSF46938">
    <property type="entry name" value="CRAL/TRIO N-terminal domain"/>
    <property type="match status" value="1"/>
</dbReference>
<dbReference type="SUPFAM" id="SSF52087">
    <property type="entry name" value="CRAL/TRIO domain"/>
    <property type="match status" value="1"/>
</dbReference>
<protein>
    <recommendedName>
        <fullName evidence="1">CRAL-TRIO domain-containing protein</fullName>
    </recommendedName>
</protein>
<dbReference type="EMBL" id="JALNTZ010000007">
    <property type="protein sequence ID" value="KAJ3646768.1"/>
    <property type="molecule type" value="Genomic_DNA"/>
</dbReference>
<proteinExistence type="predicted"/>
<sequence length="309" mass="36222">MGSTCLLEADNDVLRQVVKLLNYSSIESFNEDVGKIKEWIKKQPQFPEVMVDKKIKNFLILNKGSVEKSKEKIENYYTVRSQLPEIFDNIHPKLSYMETVKASIYFIPLPKLTNEMYRILFYKVRDPHLTENFEPVHGIRLLVNIQEIRMTEDITYGDVFILDGKNTPLRSILKVTPMVLYKALNVIYTQVFSQRLKAVYIINAPPYAEKLFNAFKSLLKPKLIERIHFCEDSHILTEKFGKEIIPADYGGSEKSLEVLQEMLYQKFKESEDYFTQLDKLRINDDLKPRRLINDEMFGLSGNFKKLEID</sequence>
<comment type="caution">
    <text evidence="2">The sequence shown here is derived from an EMBL/GenBank/DDBJ whole genome shotgun (WGS) entry which is preliminary data.</text>
</comment>
<dbReference type="InterPro" id="IPR036273">
    <property type="entry name" value="CRAL/TRIO_N_dom_sf"/>
</dbReference>
<dbReference type="PROSITE" id="PS50191">
    <property type="entry name" value="CRAL_TRIO"/>
    <property type="match status" value="1"/>
</dbReference>
<dbReference type="Proteomes" id="UP001168821">
    <property type="component" value="Unassembled WGS sequence"/>
</dbReference>
<feature type="domain" description="CRAL-TRIO" evidence="1">
    <location>
        <begin position="92"/>
        <end position="257"/>
    </location>
</feature>
<dbReference type="GO" id="GO:0016020">
    <property type="term" value="C:membrane"/>
    <property type="evidence" value="ECO:0007669"/>
    <property type="project" value="TreeGrafter"/>
</dbReference>
<dbReference type="Pfam" id="PF00650">
    <property type="entry name" value="CRAL_TRIO"/>
    <property type="match status" value="1"/>
</dbReference>
<dbReference type="PANTHER" id="PTHR10174">
    <property type="entry name" value="ALPHA-TOCOPHEROL TRANSFER PROTEIN-RELATED"/>
    <property type="match status" value="1"/>
</dbReference>
<dbReference type="AlphaFoldDB" id="A0AA38HYA9"/>
<dbReference type="SMART" id="SM00516">
    <property type="entry name" value="SEC14"/>
    <property type="match status" value="1"/>
</dbReference>
<gene>
    <name evidence="2" type="ORF">Zmor_024341</name>
</gene>
<keyword evidence="3" id="KW-1185">Reference proteome</keyword>
<dbReference type="InterPro" id="IPR036865">
    <property type="entry name" value="CRAL-TRIO_dom_sf"/>
</dbReference>
<evidence type="ECO:0000313" key="2">
    <source>
        <dbReference type="EMBL" id="KAJ3646768.1"/>
    </source>
</evidence>
<accession>A0AA38HYA9</accession>
<name>A0AA38HYA9_9CUCU</name>